<protein>
    <submittedName>
        <fullName evidence="1">Uncharacterized protein</fullName>
    </submittedName>
</protein>
<organism evidence="1 2">
    <name type="scientific">Burkholderia aenigmatica</name>
    <dbReference type="NCBI Taxonomy" id="2015348"/>
    <lineage>
        <taxon>Bacteria</taxon>
        <taxon>Pseudomonadati</taxon>
        <taxon>Pseudomonadota</taxon>
        <taxon>Betaproteobacteria</taxon>
        <taxon>Burkholderiales</taxon>
        <taxon>Burkholderiaceae</taxon>
        <taxon>Burkholderia</taxon>
        <taxon>Burkholderia cepacia complex</taxon>
    </lineage>
</organism>
<gene>
    <name evidence="1" type="ORF">BLA13014_03310</name>
</gene>
<proteinExistence type="predicted"/>
<reference evidence="1 2" key="1">
    <citation type="submission" date="2019-09" db="EMBL/GenBank/DDBJ databases">
        <authorList>
            <person name="Depoorter E."/>
        </authorList>
    </citation>
    <scope>NUCLEOTIDE SEQUENCE [LARGE SCALE GENOMIC DNA]</scope>
    <source>
        <strain evidence="1">LMG 13014</strain>
    </source>
</reference>
<evidence type="ECO:0000313" key="1">
    <source>
        <dbReference type="EMBL" id="VWB72746.1"/>
    </source>
</evidence>
<dbReference type="EMBL" id="CABVQC010000021">
    <property type="protein sequence ID" value="VWB72746.1"/>
    <property type="molecule type" value="Genomic_DNA"/>
</dbReference>
<accession>A0A6P2LLX4</accession>
<name>A0A6P2LLX4_9BURK</name>
<dbReference type="GeneID" id="99664950"/>
<dbReference type="Proteomes" id="UP000494261">
    <property type="component" value="Unassembled WGS sequence"/>
</dbReference>
<evidence type="ECO:0000313" key="2">
    <source>
        <dbReference type="Proteomes" id="UP000494261"/>
    </source>
</evidence>
<sequence length="101" mass="10910">MSTISIQTKLWHRLADVISDMGSHHPAFKGTAVGRDLEVLGSAIKYGVPPYEGASLSAHHQRLVHEAKAVAEKHGGIRTGLSPVEGFVETAEKLLGLWSDR</sequence>
<dbReference type="RefSeq" id="WP_025496423.1">
    <property type="nucleotide sequence ID" value="NZ_CABVQC010000021.1"/>
</dbReference>
<dbReference type="AlphaFoldDB" id="A0A6P2LLX4"/>